<accession>A0A437RJZ7</accession>
<feature type="transmembrane region" description="Helical" evidence="1">
    <location>
        <begin position="112"/>
        <end position="135"/>
    </location>
</feature>
<keyword evidence="1" id="KW-0472">Membrane</keyword>
<evidence type="ECO:0000313" key="2">
    <source>
        <dbReference type="EMBL" id="RVU47068.1"/>
    </source>
</evidence>
<proteinExistence type="predicted"/>
<dbReference type="OrthoDB" id="8909552at2"/>
<protein>
    <submittedName>
        <fullName evidence="2">Uncharacterized protein</fullName>
    </submittedName>
</protein>
<evidence type="ECO:0000256" key="1">
    <source>
        <dbReference type="SAM" id="Phobius"/>
    </source>
</evidence>
<name>A0A437RJZ7_9BURK</name>
<organism evidence="2 3">
    <name type="scientific">Rubrivivax rivuli</name>
    <dbReference type="NCBI Taxonomy" id="1862385"/>
    <lineage>
        <taxon>Bacteria</taxon>
        <taxon>Pseudomonadati</taxon>
        <taxon>Pseudomonadota</taxon>
        <taxon>Betaproteobacteria</taxon>
        <taxon>Burkholderiales</taxon>
        <taxon>Sphaerotilaceae</taxon>
        <taxon>Rubrivivax</taxon>
    </lineage>
</organism>
<comment type="caution">
    <text evidence="2">The sequence shown here is derived from an EMBL/GenBank/DDBJ whole genome shotgun (WGS) entry which is preliminary data.</text>
</comment>
<dbReference type="RefSeq" id="WP_128227537.1">
    <property type="nucleotide sequence ID" value="NZ_SACR01000002.1"/>
</dbReference>
<feature type="transmembrane region" description="Helical" evidence="1">
    <location>
        <begin position="88"/>
        <end position="106"/>
    </location>
</feature>
<dbReference type="EMBL" id="SACR01000002">
    <property type="protein sequence ID" value="RVU47068.1"/>
    <property type="molecule type" value="Genomic_DNA"/>
</dbReference>
<sequence length="165" mass="18215">MHIEYVTISRVISLRRTEQSRYTRKQTVFGFEAGKLKKPYVTVAGWPRIEVGDSLAVALKSAGDWQSVLGWRNLTTGELSCSDPVDRLQGVILSVGMAVYFGYSLVDSDPDYLFWAPFLTLVGIWLSGMSTHGMIRAFKTRAALRALPLPSAADAKFPPNAESEA</sequence>
<evidence type="ECO:0000313" key="3">
    <source>
        <dbReference type="Proteomes" id="UP000285575"/>
    </source>
</evidence>
<keyword evidence="1" id="KW-1133">Transmembrane helix</keyword>
<dbReference type="AlphaFoldDB" id="A0A437RJZ7"/>
<gene>
    <name evidence="2" type="ORF">EOE66_04690</name>
</gene>
<reference evidence="2 3" key="1">
    <citation type="submission" date="2019-01" db="EMBL/GenBank/DDBJ databases">
        <authorList>
            <person name="Chen W.-M."/>
        </authorList>
    </citation>
    <scope>NUCLEOTIDE SEQUENCE [LARGE SCALE GENOMIC DNA]</scope>
    <source>
        <strain evidence="2 3">KYPY4</strain>
    </source>
</reference>
<keyword evidence="1" id="KW-0812">Transmembrane</keyword>
<dbReference type="Proteomes" id="UP000285575">
    <property type="component" value="Unassembled WGS sequence"/>
</dbReference>
<keyword evidence="3" id="KW-1185">Reference proteome</keyword>